<evidence type="ECO:0000313" key="1">
    <source>
        <dbReference type="EMBL" id="WQD38312.1"/>
    </source>
</evidence>
<reference evidence="1 2" key="1">
    <citation type="submission" date="2023-12" db="EMBL/GenBank/DDBJ databases">
        <title>Genome sequencing and assembly of bacterial species from a model synthetic community.</title>
        <authorList>
            <person name="Hogle S.L."/>
        </authorList>
    </citation>
    <scope>NUCLEOTIDE SEQUENCE [LARGE SCALE GENOMIC DNA]</scope>
    <source>
        <strain evidence="1 2">HAMBI_3031</strain>
    </source>
</reference>
<sequence length="255" mass="29140">MLQHITIQLGLIILLLLHTGCQKTTSGNQEDETPVKGARIITFSGHQWEVRSSSGKAAGPGPNFFSDSEDNVWLDNNGRLHLRITMRNGQWYCAGIKLLKSYTYGRYLFELDSRVDTLDKNVVNGLFIYENDDQEVDIEFSKWSVDQNMDAQFVVQPGDKSGNKKKFFLNHADHQSVHWIDWFPDQIAFASFRGLLRDTAKAGNMIQKWAYSGDDLPVDRDESVKLNLWLFKGLPPANRKETEVIVSGFRIIEKK</sequence>
<dbReference type="Gene3D" id="2.60.120.200">
    <property type="match status" value="1"/>
</dbReference>
<dbReference type="InterPro" id="IPR013320">
    <property type="entry name" value="ConA-like_dom_sf"/>
</dbReference>
<dbReference type="Proteomes" id="UP001325680">
    <property type="component" value="Chromosome"/>
</dbReference>
<gene>
    <name evidence="1" type="ORF">U0035_21810</name>
</gene>
<organism evidence="1 2">
    <name type="scientific">Niabella yanshanensis</name>
    <dbReference type="NCBI Taxonomy" id="577386"/>
    <lineage>
        <taxon>Bacteria</taxon>
        <taxon>Pseudomonadati</taxon>
        <taxon>Bacteroidota</taxon>
        <taxon>Chitinophagia</taxon>
        <taxon>Chitinophagales</taxon>
        <taxon>Chitinophagaceae</taxon>
        <taxon>Niabella</taxon>
    </lineage>
</organism>
<keyword evidence="2" id="KW-1185">Reference proteome</keyword>
<dbReference type="RefSeq" id="WP_114791079.1">
    <property type="nucleotide sequence ID" value="NZ_CP139960.1"/>
</dbReference>
<protein>
    <recommendedName>
        <fullName evidence="3">GH16 domain-containing protein</fullName>
    </recommendedName>
</protein>
<dbReference type="EMBL" id="CP139960">
    <property type="protein sequence ID" value="WQD38312.1"/>
    <property type="molecule type" value="Genomic_DNA"/>
</dbReference>
<evidence type="ECO:0000313" key="2">
    <source>
        <dbReference type="Proteomes" id="UP001325680"/>
    </source>
</evidence>
<dbReference type="SUPFAM" id="SSF49899">
    <property type="entry name" value="Concanavalin A-like lectins/glucanases"/>
    <property type="match status" value="1"/>
</dbReference>
<accession>A0ABZ0W9V3</accession>
<name>A0ABZ0W9V3_9BACT</name>
<evidence type="ECO:0008006" key="3">
    <source>
        <dbReference type="Google" id="ProtNLM"/>
    </source>
</evidence>
<proteinExistence type="predicted"/>